<dbReference type="SMART" id="SM00091">
    <property type="entry name" value="PAS"/>
    <property type="match status" value="2"/>
</dbReference>
<dbReference type="Pfam" id="PF08447">
    <property type="entry name" value="PAS_3"/>
    <property type="match status" value="2"/>
</dbReference>
<sequence length="612" mass="67954">MELTSSQQRRAVAAVVSVASALLALLTHEPSGLLVAVATVGICIGWKAGLAAVVAASSISAAILLSPEYGTENGLARFAAFVCGAFGLWLVVKIFRTIGFYDRAYRGAGPSNSDTPGLGWSAYPDGRLRFLNAAALEYVGVTAKEMREITDADDFSWLRFVHPDDVEASLARWQHSLETGEPMIEEKRLRRFDGTYRWFRDTGVASRDERGQIVGWYGHTEDIDDQRKAEAALRQSERELRLLVDTVPTMIWLMTPAGLPYYFNKRFVDWAGIDSAKEEPRGTRQFASHVELFHPDDRAAVKAVFQKSFARGEPLQHKGRLCRKDGEYRWIDSRFEPLRDEDGTILRWYGVNFDIDDEVRAQESLRLADQRLARALRAASLAELSVSIAHELNQPLQAVVANAGAFQRWLNADPPNFNHASRVAQKIFKNADAAAQVISRIRALFGKTEGELHAIDLNAVIRDVCDLLGDRLASSSVKLDLHLDPCLPSTTADHVQMEQVVLNLVRNGIEAMEDVSISVRDLRIASRRQNDGTVEVEVRDRGRGLADPERIFEAFYTTKPDGMGMGLAICRSIVEAHYGRLWAENVETGGASITFSLPIRAADPTKNPPPRP</sequence>
<evidence type="ECO:0000259" key="9">
    <source>
        <dbReference type="PROSITE" id="PS50113"/>
    </source>
</evidence>
<dbReference type="PANTHER" id="PTHR43304:SF1">
    <property type="entry name" value="PAC DOMAIN-CONTAINING PROTEIN"/>
    <property type="match status" value="1"/>
</dbReference>
<dbReference type="InterPro" id="IPR000014">
    <property type="entry name" value="PAS"/>
</dbReference>
<evidence type="ECO:0000259" key="7">
    <source>
        <dbReference type="PROSITE" id="PS50109"/>
    </source>
</evidence>
<dbReference type="EC" id="2.7.13.3" evidence="2"/>
<proteinExistence type="predicted"/>
<evidence type="ECO:0000256" key="3">
    <source>
        <dbReference type="ARBA" id="ARBA00022553"/>
    </source>
</evidence>
<feature type="domain" description="Histidine kinase" evidence="7">
    <location>
        <begin position="387"/>
        <end position="601"/>
    </location>
</feature>
<dbReference type="SUPFAM" id="SSF55874">
    <property type="entry name" value="ATPase domain of HSP90 chaperone/DNA topoisomerase II/histidine kinase"/>
    <property type="match status" value="1"/>
</dbReference>
<evidence type="ECO:0000256" key="6">
    <source>
        <dbReference type="SAM" id="Phobius"/>
    </source>
</evidence>
<dbReference type="PROSITE" id="PS50112">
    <property type="entry name" value="PAS"/>
    <property type="match status" value="2"/>
</dbReference>
<evidence type="ECO:0000313" key="11">
    <source>
        <dbReference type="Proteomes" id="UP000543836"/>
    </source>
</evidence>
<feature type="domain" description="PAC" evidence="9">
    <location>
        <begin position="183"/>
        <end position="235"/>
    </location>
</feature>
<keyword evidence="11" id="KW-1185">Reference proteome</keyword>
<dbReference type="SMART" id="SM00086">
    <property type="entry name" value="PAC"/>
    <property type="match status" value="2"/>
</dbReference>
<evidence type="ECO:0000259" key="8">
    <source>
        <dbReference type="PROSITE" id="PS50112"/>
    </source>
</evidence>
<keyword evidence="4" id="KW-0808">Transferase</keyword>
<dbReference type="NCBIfam" id="TIGR00229">
    <property type="entry name" value="sensory_box"/>
    <property type="match status" value="2"/>
</dbReference>
<gene>
    <name evidence="10" type="ORF">GGE60_005260</name>
</gene>
<evidence type="ECO:0000256" key="1">
    <source>
        <dbReference type="ARBA" id="ARBA00000085"/>
    </source>
</evidence>
<dbReference type="AlphaFoldDB" id="A0A7W6ZYH2"/>
<feature type="domain" description="PAS" evidence="8">
    <location>
        <begin position="125"/>
        <end position="180"/>
    </location>
</feature>
<dbReference type="InterPro" id="IPR000700">
    <property type="entry name" value="PAS-assoc_C"/>
</dbReference>
<dbReference type="PANTHER" id="PTHR43304">
    <property type="entry name" value="PHYTOCHROME-LIKE PROTEIN CPH1"/>
    <property type="match status" value="1"/>
</dbReference>
<dbReference type="PROSITE" id="PS50113">
    <property type="entry name" value="PAC"/>
    <property type="match status" value="2"/>
</dbReference>
<evidence type="ECO:0000256" key="4">
    <source>
        <dbReference type="ARBA" id="ARBA00022679"/>
    </source>
</evidence>
<protein>
    <recommendedName>
        <fullName evidence="2">histidine kinase</fullName>
        <ecNumber evidence="2">2.7.13.3</ecNumber>
    </recommendedName>
</protein>
<dbReference type="InterPro" id="IPR035965">
    <property type="entry name" value="PAS-like_dom_sf"/>
</dbReference>
<keyword evidence="6" id="KW-1133">Transmembrane helix</keyword>
<dbReference type="InterPro" id="IPR036890">
    <property type="entry name" value="HATPase_C_sf"/>
</dbReference>
<dbReference type="CDD" id="cd00082">
    <property type="entry name" value="HisKA"/>
    <property type="match status" value="1"/>
</dbReference>
<keyword evidence="3" id="KW-0597">Phosphoprotein</keyword>
<dbReference type="EMBL" id="JACIIG010000019">
    <property type="protein sequence ID" value="MBB4571102.1"/>
    <property type="molecule type" value="Genomic_DNA"/>
</dbReference>
<keyword evidence="6" id="KW-0812">Transmembrane</keyword>
<dbReference type="Pfam" id="PF02518">
    <property type="entry name" value="HATPase_c"/>
    <property type="match status" value="1"/>
</dbReference>
<dbReference type="InterPro" id="IPR003594">
    <property type="entry name" value="HATPase_dom"/>
</dbReference>
<feature type="domain" description="PAS" evidence="8">
    <location>
        <begin position="236"/>
        <end position="312"/>
    </location>
</feature>
<accession>A0A7W6ZYH2</accession>
<dbReference type="SUPFAM" id="SSF55785">
    <property type="entry name" value="PYP-like sensor domain (PAS domain)"/>
    <property type="match status" value="2"/>
</dbReference>
<keyword evidence="6" id="KW-0472">Membrane</keyword>
<dbReference type="Gene3D" id="3.30.450.20">
    <property type="entry name" value="PAS domain"/>
    <property type="match status" value="2"/>
</dbReference>
<dbReference type="InterPro" id="IPR003661">
    <property type="entry name" value="HisK_dim/P_dom"/>
</dbReference>
<dbReference type="InterPro" id="IPR036097">
    <property type="entry name" value="HisK_dim/P_sf"/>
</dbReference>
<feature type="transmembrane region" description="Helical" evidence="6">
    <location>
        <begin position="34"/>
        <end position="63"/>
    </location>
</feature>
<dbReference type="SMART" id="SM00387">
    <property type="entry name" value="HATPase_c"/>
    <property type="match status" value="1"/>
</dbReference>
<dbReference type="InterPro" id="IPR001610">
    <property type="entry name" value="PAC"/>
</dbReference>
<keyword evidence="5" id="KW-0418">Kinase</keyword>
<feature type="transmembrane region" description="Helical" evidence="6">
    <location>
        <begin position="75"/>
        <end position="95"/>
    </location>
</feature>
<dbReference type="OrthoDB" id="226486at2"/>
<evidence type="ECO:0000256" key="2">
    <source>
        <dbReference type="ARBA" id="ARBA00012438"/>
    </source>
</evidence>
<dbReference type="PRINTS" id="PR00344">
    <property type="entry name" value="BCTRLSENSOR"/>
</dbReference>
<dbReference type="FunFam" id="3.30.450.20:FF:000099">
    <property type="entry name" value="Sensory box sensor histidine kinase"/>
    <property type="match status" value="1"/>
</dbReference>
<feature type="domain" description="PAC" evidence="9">
    <location>
        <begin position="315"/>
        <end position="367"/>
    </location>
</feature>
<evidence type="ECO:0000256" key="5">
    <source>
        <dbReference type="ARBA" id="ARBA00022777"/>
    </source>
</evidence>
<evidence type="ECO:0000313" key="10">
    <source>
        <dbReference type="EMBL" id="MBB4571102.1"/>
    </source>
</evidence>
<dbReference type="InterPro" id="IPR005467">
    <property type="entry name" value="His_kinase_dom"/>
</dbReference>
<dbReference type="GO" id="GO:0000155">
    <property type="term" value="F:phosphorelay sensor kinase activity"/>
    <property type="evidence" value="ECO:0007669"/>
    <property type="project" value="InterPro"/>
</dbReference>
<feature type="transmembrane region" description="Helical" evidence="6">
    <location>
        <begin position="12"/>
        <end position="28"/>
    </location>
</feature>
<comment type="caution">
    <text evidence="10">The sequence shown here is derived from an EMBL/GenBank/DDBJ whole genome shotgun (WGS) entry which is preliminary data.</text>
</comment>
<comment type="catalytic activity">
    <reaction evidence="1">
        <text>ATP + protein L-histidine = ADP + protein N-phospho-L-histidine.</text>
        <dbReference type="EC" id="2.7.13.3"/>
    </reaction>
</comment>
<dbReference type="InterPro" id="IPR052162">
    <property type="entry name" value="Sensor_kinase/Photoreceptor"/>
</dbReference>
<dbReference type="Proteomes" id="UP000543836">
    <property type="component" value="Unassembled WGS sequence"/>
</dbReference>
<dbReference type="RefSeq" id="WP_028754495.1">
    <property type="nucleotide sequence ID" value="NZ_JACIIG010000019.1"/>
</dbReference>
<dbReference type="InterPro" id="IPR004358">
    <property type="entry name" value="Sig_transdc_His_kin-like_C"/>
</dbReference>
<dbReference type="Gene3D" id="1.10.287.130">
    <property type="match status" value="1"/>
</dbReference>
<dbReference type="SUPFAM" id="SSF47384">
    <property type="entry name" value="Homodimeric domain of signal transducing histidine kinase"/>
    <property type="match status" value="1"/>
</dbReference>
<organism evidence="10 11">
    <name type="scientific">Rhizobium leucaenae</name>
    <dbReference type="NCBI Taxonomy" id="29450"/>
    <lineage>
        <taxon>Bacteria</taxon>
        <taxon>Pseudomonadati</taxon>
        <taxon>Pseudomonadota</taxon>
        <taxon>Alphaproteobacteria</taxon>
        <taxon>Hyphomicrobiales</taxon>
        <taxon>Rhizobiaceae</taxon>
        <taxon>Rhizobium/Agrobacterium group</taxon>
        <taxon>Rhizobium</taxon>
    </lineage>
</organism>
<dbReference type="Gene3D" id="3.30.565.10">
    <property type="entry name" value="Histidine kinase-like ATPase, C-terminal domain"/>
    <property type="match status" value="1"/>
</dbReference>
<dbReference type="CDD" id="cd00130">
    <property type="entry name" value="PAS"/>
    <property type="match status" value="2"/>
</dbReference>
<dbReference type="PROSITE" id="PS50109">
    <property type="entry name" value="HIS_KIN"/>
    <property type="match status" value="1"/>
</dbReference>
<name>A0A7W6ZYH2_9HYPH</name>
<reference evidence="10 11" key="1">
    <citation type="submission" date="2020-08" db="EMBL/GenBank/DDBJ databases">
        <title>Genomic Encyclopedia of Type Strains, Phase IV (KMG-V): Genome sequencing to study the core and pangenomes of soil and plant-associated prokaryotes.</title>
        <authorList>
            <person name="Whitman W."/>
        </authorList>
    </citation>
    <scope>NUCLEOTIDE SEQUENCE [LARGE SCALE GENOMIC DNA]</scope>
    <source>
        <strain evidence="10 11">SEMIA 492</strain>
    </source>
</reference>
<dbReference type="InterPro" id="IPR013655">
    <property type="entry name" value="PAS_fold_3"/>
</dbReference>